<organism evidence="1 2">
    <name type="scientific">Asbolus verrucosus</name>
    <name type="common">Desert ironclad beetle</name>
    <dbReference type="NCBI Taxonomy" id="1661398"/>
    <lineage>
        <taxon>Eukaryota</taxon>
        <taxon>Metazoa</taxon>
        <taxon>Ecdysozoa</taxon>
        <taxon>Arthropoda</taxon>
        <taxon>Hexapoda</taxon>
        <taxon>Insecta</taxon>
        <taxon>Pterygota</taxon>
        <taxon>Neoptera</taxon>
        <taxon>Endopterygota</taxon>
        <taxon>Coleoptera</taxon>
        <taxon>Polyphaga</taxon>
        <taxon>Cucujiformia</taxon>
        <taxon>Tenebrionidae</taxon>
        <taxon>Pimeliinae</taxon>
        <taxon>Asbolus</taxon>
    </lineage>
</organism>
<evidence type="ECO:0000313" key="1">
    <source>
        <dbReference type="EMBL" id="RZC33961.1"/>
    </source>
</evidence>
<accession>A0A482VLY2</accession>
<protein>
    <submittedName>
        <fullName evidence="1">Uncharacterized protein</fullName>
    </submittedName>
</protein>
<gene>
    <name evidence="1" type="ORF">BDFB_000969</name>
</gene>
<keyword evidence="2" id="KW-1185">Reference proteome</keyword>
<evidence type="ECO:0000313" key="2">
    <source>
        <dbReference type="Proteomes" id="UP000292052"/>
    </source>
</evidence>
<dbReference type="EMBL" id="QDEB01084192">
    <property type="protein sequence ID" value="RZC33961.1"/>
    <property type="molecule type" value="Genomic_DNA"/>
</dbReference>
<proteinExistence type="predicted"/>
<feature type="non-terminal residue" evidence="1">
    <location>
        <position position="1"/>
    </location>
</feature>
<dbReference type="Proteomes" id="UP000292052">
    <property type="component" value="Unassembled WGS sequence"/>
</dbReference>
<name>A0A482VLY2_ASBVE</name>
<dbReference type="AlphaFoldDB" id="A0A482VLY2"/>
<comment type="caution">
    <text evidence="1">The sequence shown here is derived from an EMBL/GenBank/DDBJ whole genome shotgun (WGS) entry which is preliminary data.</text>
</comment>
<reference evidence="1 2" key="1">
    <citation type="submission" date="2017-03" db="EMBL/GenBank/DDBJ databases">
        <title>Genome of the blue death feigning beetle - Asbolus verrucosus.</title>
        <authorList>
            <person name="Rider S.D."/>
        </authorList>
    </citation>
    <scope>NUCLEOTIDE SEQUENCE [LARGE SCALE GENOMIC DNA]</scope>
    <source>
        <strain evidence="1">Butters</strain>
        <tissue evidence="1">Head and leg muscle</tissue>
    </source>
</reference>
<sequence>VSELVGNAENAEFVKSTYSNFNPEIRLEMQSKSRFITHLLTELITFLSSVAESVVIVALGHLELASRLVGTLITQFATPAISSETRDFLALFAIEPTGLMHTARWFSAPYVANLFMGLVTLKLI</sequence>